<keyword evidence="11" id="KW-1133">Transmembrane helix</keyword>
<dbReference type="InterPro" id="IPR004358">
    <property type="entry name" value="Sig_transdc_His_kin-like_C"/>
</dbReference>
<keyword evidence="6" id="KW-0808">Transferase</keyword>
<keyword evidence="13" id="KW-0472">Membrane</keyword>
<dbReference type="EMBL" id="RHHQ01000033">
    <property type="protein sequence ID" value="RNB78524.1"/>
    <property type="molecule type" value="Genomic_DNA"/>
</dbReference>
<dbReference type="InterPro" id="IPR003661">
    <property type="entry name" value="HisK_dim/P_dom"/>
</dbReference>
<dbReference type="SUPFAM" id="SSF55874">
    <property type="entry name" value="ATPase domain of HSP90 chaperone/DNA topoisomerase II/histidine kinase"/>
    <property type="match status" value="1"/>
</dbReference>
<dbReference type="EC" id="2.7.13.3" evidence="3"/>
<evidence type="ECO:0000313" key="16">
    <source>
        <dbReference type="Proteomes" id="UP000271031"/>
    </source>
</evidence>
<dbReference type="GO" id="GO:0005524">
    <property type="term" value="F:ATP binding"/>
    <property type="evidence" value="ECO:0007669"/>
    <property type="project" value="UniProtKB-KW"/>
</dbReference>
<dbReference type="PROSITE" id="PS50109">
    <property type="entry name" value="HIS_KIN"/>
    <property type="match status" value="1"/>
</dbReference>
<dbReference type="PRINTS" id="PR00344">
    <property type="entry name" value="BCTRLSENSOR"/>
</dbReference>
<name>A0A3M8CS49_9BACL</name>
<feature type="domain" description="Histidine kinase" evidence="14">
    <location>
        <begin position="250"/>
        <end position="488"/>
    </location>
</feature>
<keyword evidence="4" id="KW-1003">Cell membrane</keyword>
<dbReference type="Pfam" id="PF02518">
    <property type="entry name" value="HATPase_c"/>
    <property type="match status" value="1"/>
</dbReference>
<keyword evidence="8" id="KW-0547">Nucleotide-binding</keyword>
<comment type="subcellular location">
    <subcellularLocation>
        <location evidence="2">Cell membrane</location>
        <topology evidence="2">Multi-pass membrane protein</topology>
    </subcellularLocation>
</comment>
<dbReference type="PANTHER" id="PTHR45528:SF1">
    <property type="entry name" value="SENSOR HISTIDINE KINASE CPXA"/>
    <property type="match status" value="1"/>
</dbReference>
<dbReference type="Gene3D" id="1.10.287.130">
    <property type="match status" value="1"/>
</dbReference>
<dbReference type="Gene3D" id="6.10.340.10">
    <property type="match status" value="1"/>
</dbReference>
<dbReference type="Proteomes" id="UP000271031">
    <property type="component" value="Unassembled WGS sequence"/>
</dbReference>
<organism evidence="15 16">
    <name type="scientific">Brevibacillus fluminis</name>
    <dbReference type="NCBI Taxonomy" id="511487"/>
    <lineage>
        <taxon>Bacteria</taxon>
        <taxon>Bacillati</taxon>
        <taxon>Bacillota</taxon>
        <taxon>Bacilli</taxon>
        <taxon>Bacillales</taxon>
        <taxon>Paenibacillaceae</taxon>
        <taxon>Brevibacillus</taxon>
    </lineage>
</organism>
<dbReference type="GO" id="GO:0005886">
    <property type="term" value="C:plasma membrane"/>
    <property type="evidence" value="ECO:0007669"/>
    <property type="project" value="UniProtKB-SubCell"/>
</dbReference>
<comment type="caution">
    <text evidence="15">The sequence shown here is derived from an EMBL/GenBank/DDBJ whole genome shotgun (WGS) entry which is preliminary data.</text>
</comment>
<evidence type="ECO:0000256" key="9">
    <source>
        <dbReference type="ARBA" id="ARBA00022777"/>
    </source>
</evidence>
<dbReference type="AlphaFoldDB" id="A0A3M8CS49"/>
<dbReference type="RefSeq" id="WP_122921693.1">
    <property type="nucleotide sequence ID" value="NZ_RHHQ01000033.1"/>
</dbReference>
<keyword evidence="7" id="KW-0812">Transmembrane</keyword>
<protein>
    <recommendedName>
        <fullName evidence="3">histidine kinase</fullName>
        <ecNumber evidence="3">2.7.13.3</ecNumber>
    </recommendedName>
</protein>
<evidence type="ECO:0000256" key="5">
    <source>
        <dbReference type="ARBA" id="ARBA00022553"/>
    </source>
</evidence>
<dbReference type="SMART" id="SM00387">
    <property type="entry name" value="HATPase_c"/>
    <property type="match status" value="1"/>
</dbReference>
<sequence>MKIKRWLMITYLVVMLLPLAAVCSLYLLISAFDERRDFLEYFEVSNKMSSIEQKLQDPSLYQIQPSERYRDIRSFAGESVKITLYNADGITLFSSTEDGILPSLTRVQTDFLLGHLYEMRKTNRTYSLKKPVFTNNRMVGIYEITLARAEWIEGVQVRTFWLISSLILFFILLYLSVVFLLNRKLNRPIAFLMKQMTAFAHDKPVPSLQHHGKDEISELLVHFEKMRELIDIGRLELATTQQEKEYMIASLSHDLKTPLTSIRAYAESLATHKGVSPQERDEYVAILFSKIDYMQQILDDLTMYTTLRSSQQSTNMVRVDGGEFFDMLLSGYDELCKQHRFQLTTFVAVTSEYQVDVQQMLRLVDNLMSNAIRFTLGEESIWLAALSAECPLPDWVFPPFQQAVTEWRRDGVILLVQNVGEAIPLQQQDRLFEPFFQADPARTKAGARGSGLGLSIAKMIMDRHQGDIRIWSANGYGTLVACYLPIMKG</sequence>
<keyword evidence="10" id="KW-0067">ATP-binding</keyword>
<evidence type="ECO:0000256" key="4">
    <source>
        <dbReference type="ARBA" id="ARBA00022475"/>
    </source>
</evidence>
<dbReference type="Pfam" id="PF00512">
    <property type="entry name" value="HisKA"/>
    <property type="match status" value="1"/>
</dbReference>
<dbReference type="GO" id="GO:0000155">
    <property type="term" value="F:phosphorelay sensor kinase activity"/>
    <property type="evidence" value="ECO:0007669"/>
    <property type="project" value="InterPro"/>
</dbReference>
<evidence type="ECO:0000256" key="13">
    <source>
        <dbReference type="ARBA" id="ARBA00023136"/>
    </source>
</evidence>
<evidence type="ECO:0000256" key="7">
    <source>
        <dbReference type="ARBA" id="ARBA00022692"/>
    </source>
</evidence>
<evidence type="ECO:0000256" key="10">
    <source>
        <dbReference type="ARBA" id="ARBA00022840"/>
    </source>
</evidence>
<evidence type="ECO:0000313" key="15">
    <source>
        <dbReference type="EMBL" id="RNB78524.1"/>
    </source>
</evidence>
<dbReference type="InterPro" id="IPR036890">
    <property type="entry name" value="HATPase_C_sf"/>
</dbReference>
<keyword evidence="5" id="KW-0597">Phosphoprotein</keyword>
<evidence type="ECO:0000256" key="3">
    <source>
        <dbReference type="ARBA" id="ARBA00012438"/>
    </source>
</evidence>
<accession>A0A3M8CS49</accession>
<evidence type="ECO:0000256" key="2">
    <source>
        <dbReference type="ARBA" id="ARBA00004651"/>
    </source>
</evidence>
<dbReference type="SUPFAM" id="SSF47384">
    <property type="entry name" value="Homodimeric domain of signal transducing histidine kinase"/>
    <property type="match status" value="1"/>
</dbReference>
<evidence type="ECO:0000256" key="1">
    <source>
        <dbReference type="ARBA" id="ARBA00000085"/>
    </source>
</evidence>
<evidence type="ECO:0000259" key="14">
    <source>
        <dbReference type="PROSITE" id="PS50109"/>
    </source>
</evidence>
<keyword evidence="16" id="KW-1185">Reference proteome</keyword>
<keyword evidence="9 15" id="KW-0418">Kinase</keyword>
<dbReference type="Gene3D" id="3.30.565.10">
    <property type="entry name" value="Histidine kinase-like ATPase, C-terminal domain"/>
    <property type="match status" value="1"/>
</dbReference>
<gene>
    <name evidence="15" type="ORF">EDM56_30470</name>
</gene>
<proteinExistence type="predicted"/>
<keyword evidence="12" id="KW-0902">Two-component regulatory system</keyword>
<dbReference type="InterPro" id="IPR050398">
    <property type="entry name" value="HssS/ArlS-like"/>
</dbReference>
<evidence type="ECO:0000256" key="11">
    <source>
        <dbReference type="ARBA" id="ARBA00022989"/>
    </source>
</evidence>
<dbReference type="OrthoDB" id="335833at2"/>
<evidence type="ECO:0000256" key="8">
    <source>
        <dbReference type="ARBA" id="ARBA00022741"/>
    </source>
</evidence>
<dbReference type="PANTHER" id="PTHR45528">
    <property type="entry name" value="SENSOR HISTIDINE KINASE CPXA"/>
    <property type="match status" value="1"/>
</dbReference>
<dbReference type="InterPro" id="IPR003594">
    <property type="entry name" value="HATPase_dom"/>
</dbReference>
<evidence type="ECO:0000256" key="12">
    <source>
        <dbReference type="ARBA" id="ARBA00023012"/>
    </source>
</evidence>
<reference evidence="15 16" key="1">
    <citation type="submission" date="2018-10" db="EMBL/GenBank/DDBJ databases">
        <title>Phylogenomics of Brevibacillus.</title>
        <authorList>
            <person name="Dunlap C."/>
        </authorList>
    </citation>
    <scope>NUCLEOTIDE SEQUENCE [LARGE SCALE GENOMIC DNA]</scope>
    <source>
        <strain evidence="15 16">JCM 15716</strain>
    </source>
</reference>
<dbReference type="InterPro" id="IPR005467">
    <property type="entry name" value="His_kinase_dom"/>
</dbReference>
<dbReference type="InterPro" id="IPR036097">
    <property type="entry name" value="HisK_dim/P_sf"/>
</dbReference>
<comment type="catalytic activity">
    <reaction evidence="1">
        <text>ATP + protein L-histidine = ADP + protein N-phospho-L-histidine.</text>
        <dbReference type="EC" id="2.7.13.3"/>
    </reaction>
</comment>
<dbReference type="CDD" id="cd00082">
    <property type="entry name" value="HisKA"/>
    <property type="match status" value="1"/>
</dbReference>
<dbReference type="SMART" id="SM00388">
    <property type="entry name" value="HisKA"/>
    <property type="match status" value="1"/>
</dbReference>
<evidence type="ECO:0000256" key="6">
    <source>
        <dbReference type="ARBA" id="ARBA00022679"/>
    </source>
</evidence>